<dbReference type="EMBL" id="BAVR01000006">
    <property type="protein sequence ID" value="GAE87377.1"/>
    <property type="molecule type" value="Genomic_DNA"/>
</dbReference>
<feature type="transmembrane region" description="Helical" evidence="6">
    <location>
        <begin position="159"/>
        <end position="177"/>
    </location>
</feature>
<evidence type="ECO:0000313" key="7">
    <source>
        <dbReference type="EMBL" id="GAE87377.1"/>
    </source>
</evidence>
<proteinExistence type="predicted"/>
<dbReference type="PANTHER" id="PTHR30294">
    <property type="entry name" value="MEMBRANE COMPONENT OF ABC TRANSPORTER YHHJ-RELATED"/>
    <property type="match status" value="1"/>
</dbReference>
<dbReference type="GO" id="GO:0005886">
    <property type="term" value="C:plasma membrane"/>
    <property type="evidence" value="ECO:0007669"/>
    <property type="project" value="UniProtKB-SubCell"/>
</dbReference>
<dbReference type="InterPro" id="IPR051449">
    <property type="entry name" value="ABC-2_transporter_component"/>
</dbReference>
<organism evidence="7 8">
    <name type="scientific">Acetivibrio straminisolvens JCM 21531</name>
    <dbReference type="NCBI Taxonomy" id="1294263"/>
    <lineage>
        <taxon>Bacteria</taxon>
        <taxon>Bacillati</taxon>
        <taxon>Bacillota</taxon>
        <taxon>Clostridia</taxon>
        <taxon>Eubacteriales</taxon>
        <taxon>Oscillospiraceae</taxon>
        <taxon>Acetivibrio</taxon>
    </lineage>
</organism>
<comment type="caution">
    <text evidence="7">The sequence shown here is derived from an EMBL/GenBank/DDBJ whole genome shotgun (WGS) entry which is preliminary data.</text>
</comment>
<evidence type="ECO:0000256" key="5">
    <source>
        <dbReference type="ARBA" id="ARBA00023136"/>
    </source>
</evidence>
<evidence type="ECO:0000256" key="1">
    <source>
        <dbReference type="ARBA" id="ARBA00004651"/>
    </source>
</evidence>
<evidence type="ECO:0000256" key="6">
    <source>
        <dbReference type="SAM" id="Phobius"/>
    </source>
</evidence>
<dbReference type="PANTHER" id="PTHR30294:SF29">
    <property type="entry name" value="MULTIDRUG ABC TRANSPORTER PERMEASE YBHS-RELATED"/>
    <property type="match status" value="1"/>
</dbReference>
<dbReference type="OrthoDB" id="9794512at2"/>
<comment type="subcellular location">
    <subcellularLocation>
        <location evidence="1">Cell membrane</location>
        <topology evidence="1">Multi-pass membrane protein</topology>
    </subcellularLocation>
</comment>
<evidence type="ECO:0000256" key="2">
    <source>
        <dbReference type="ARBA" id="ARBA00022475"/>
    </source>
</evidence>
<keyword evidence="5 6" id="KW-0472">Membrane</keyword>
<evidence type="ECO:0000256" key="3">
    <source>
        <dbReference type="ARBA" id="ARBA00022692"/>
    </source>
</evidence>
<dbReference type="STRING" id="1294263.JCM21531_740"/>
<dbReference type="RefSeq" id="WP_038287175.1">
    <property type="nucleotide sequence ID" value="NZ_BAVR01000006.1"/>
</dbReference>
<feature type="transmembrane region" description="Helical" evidence="6">
    <location>
        <begin position="95"/>
        <end position="121"/>
    </location>
</feature>
<gene>
    <name evidence="7" type="ORF">JCM21531_740</name>
</gene>
<name>W4V2L1_9FIRM</name>
<protein>
    <submittedName>
        <fullName evidence="7">ABC-type transport system</fullName>
    </submittedName>
</protein>
<evidence type="ECO:0000313" key="8">
    <source>
        <dbReference type="Proteomes" id="UP000019109"/>
    </source>
</evidence>
<dbReference type="Proteomes" id="UP000019109">
    <property type="component" value="Unassembled WGS sequence"/>
</dbReference>
<dbReference type="AlphaFoldDB" id="W4V2L1"/>
<keyword evidence="2" id="KW-1003">Cell membrane</keyword>
<accession>W4V2L1</accession>
<keyword evidence="3 6" id="KW-0812">Transmembrane</keyword>
<evidence type="ECO:0000256" key="4">
    <source>
        <dbReference type="ARBA" id="ARBA00022989"/>
    </source>
</evidence>
<keyword evidence="8" id="KW-1185">Reference proteome</keyword>
<dbReference type="GO" id="GO:0140359">
    <property type="term" value="F:ABC-type transporter activity"/>
    <property type="evidence" value="ECO:0007669"/>
    <property type="project" value="InterPro"/>
</dbReference>
<reference evidence="7" key="1">
    <citation type="journal article" date="2014" name="Genome Announc.">
        <title>Draft Genome Sequence of Clostridium straminisolvens Strain JCM 21531T, Isolated from a Cellulose-Degrading Bacterial Community.</title>
        <authorList>
            <person name="Yuki M."/>
            <person name="Oshima K."/>
            <person name="Suda W."/>
            <person name="Sakamoto M."/>
            <person name="Kitamura K."/>
            <person name="Iida T."/>
            <person name="Hattori M."/>
            <person name="Ohkuma M."/>
        </authorList>
    </citation>
    <scope>NUCLEOTIDE SEQUENCE [LARGE SCALE GENOMIC DNA]</scope>
    <source>
        <strain evidence="7">JCM 21531</strain>
    </source>
</reference>
<feature type="transmembrane region" description="Helical" evidence="6">
    <location>
        <begin position="133"/>
        <end position="152"/>
    </location>
</feature>
<feature type="transmembrane region" description="Helical" evidence="6">
    <location>
        <begin position="54"/>
        <end position="74"/>
    </location>
</feature>
<dbReference type="Pfam" id="PF12679">
    <property type="entry name" value="ABC2_membrane_2"/>
    <property type="match status" value="1"/>
</dbReference>
<keyword evidence="4 6" id="KW-1133">Transmembrane helix</keyword>
<feature type="transmembrane region" description="Helical" evidence="6">
    <location>
        <begin position="12"/>
        <end position="34"/>
    </location>
</feature>
<feature type="transmembrane region" description="Helical" evidence="6">
    <location>
        <begin position="214"/>
        <end position="232"/>
    </location>
</feature>
<sequence length="240" mass="26753">MLSIYKKELKTYFYSPLAYVLSGIFVLVFGIYFLSQTMPKVGHGIAQIVFGGHLFFASFWLVMLIPILTMRVFAEERKNGTEVLLMTSPVSVPQIVIGKFLAAFTVFLTMTALTAIFPIIISINGELIISNALSSYLGFILLGASFVAFGLFTSSITESQIIAAVLGTVTLFFILLIDQLKSFVSGILLEIINQLSLYEHYKQFVQSVISLKDIVFFVSLTGMFLILVIIVIEKRRWSQG</sequence>